<evidence type="ECO:0000256" key="2">
    <source>
        <dbReference type="ARBA" id="ARBA00022741"/>
    </source>
</evidence>
<sequence length="417" mass="48752">MSNAGRFHSNTSVKGMELGDHLEKRYRYTVKRLKADHFDIYSNELRLWQEMKKNLQEENVNILQLYKWVEWTDGYLYFSMELASVIWHKNKEHQRHGLKWIHDSQILHRDIKPENILIVMKADGSEIAKIGDFGVSRKLSTMSTGTNSLGKGTSDWMAPEAIRSMNSGKSFKNTKAIDIFSFGMTAQFTLSLGVHPFAESKRNGRFIPMNILHEDIPPATLGLGEYLADHLFQWSMQYDSVKRPNITQVVNHPFFWNPKQSLGFIVDVARTLYNKNNDKLLNLRSKIDQVYMERTLGLNPSLNWPKKMERKVQALLFTQQPNGILKKYRGDSLMMLVELIRDKFMHYTELHVSLLADEYFGEEGTFSEEKYAKYFLKIYPDLVIFLFCFLANEKNSCLRSLQKKYFTHFDNIPLMPD</sequence>
<keyword evidence="1" id="KW-0732">Signal</keyword>
<reference evidence="6 7" key="1">
    <citation type="journal article" date="2016" name="Genome Biol. Evol.">
        <title>Gene Family Evolution Reflects Adaptation to Soil Environmental Stressors in the Genome of the Collembolan Orchesella cincta.</title>
        <authorList>
            <person name="Faddeeva-Vakhrusheva A."/>
            <person name="Derks M.F."/>
            <person name="Anvar S.Y."/>
            <person name="Agamennone V."/>
            <person name="Suring W."/>
            <person name="Smit S."/>
            <person name="van Straalen N.M."/>
            <person name="Roelofs D."/>
        </authorList>
    </citation>
    <scope>NUCLEOTIDE SEQUENCE [LARGE SCALE GENOMIC DNA]</scope>
    <source>
        <tissue evidence="6">Mixed pool</tissue>
    </source>
</reference>
<dbReference type="InterPro" id="IPR045133">
    <property type="entry name" value="IRE1/2-like"/>
</dbReference>
<comment type="caution">
    <text evidence="6">The sequence shown here is derived from an EMBL/GenBank/DDBJ whole genome shotgun (WGS) entry which is preliminary data.</text>
</comment>
<dbReference type="Pfam" id="PF00069">
    <property type="entry name" value="Pkinase"/>
    <property type="match status" value="1"/>
</dbReference>
<keyword evidence="2" id="KW-0547">Nucleotide-binding</keyword>
<dbReference type="InterPro" id="IPR008271">
    <property type="entry name" value="Ser/Thr_kinase_AS"/>
</dbReference>
<evidence type="ECO:0000256" key="1">
    <source>
        <dbReference type="ARBA" id="ARBA00022729"/>
    </source>
</evidence>
<dbReference type="AlphaFoldDB" id="A0A1D2MFU9"/>
<dbReference type="Gene3D" id="1.10.510.10">
    <property type="entry name" value="Transferase(Phosphotransferase) domain 1"/>
    <property type="match status" value="1"/>
</dbReference>
<evidence type="ECO:0000313" key="6">
    <source>
        <dbReference type="EMBL" id="ODM91791.1"/>
    </source>
</evidence>
<feature type="domain" description="KEN" evidence="5">
    <location>
        <begin position="258"/>
        <end position="408"/>
    </location>
</feature>
<dbReference type="GO" id="GO:1990604">
    <property type="term" value="C:IRE1-TRAF2-ASK1 complex"/>
    <property type="evidence" value="ECO:0007669"/>
    <property type="project" value="TreeGrafter"/>
</dbReference>
<feature type="domain" description="Protein kinase" evidence="4">
    <location>
        <begin position="1"/>
        <end position="255"/>
    </location>
</feature>
<keyword evidence="7" id="KW-1185">Reference proteome</keyword>
<dbReference type="PANTHER" id="PTHR13954">
    <property type="entry name" value="IRE1-RELATED"/>
    <property type="match status" value="1"/>
</dbReference>
<keyword evidence="6" id="KW-0418">Kinase</keyword>
<dbReference type="Pfam" id="PF06479">
    <property type="entry name" value="Ribonuc_2-5A"/>
    <property type="match status" value="1"/>
</dbReference>
<dbReference type="PANTHER" id="PTHR13954:SF6">
    <property type="entry name" value="NON-SPECIFIC SERINE_THREONINE PROTEIN KINASE"/>
    <property type="match status" value="1"/>
</dbReference>
<protein>
    <submittedName>
        <fullName evidence="6">Serine/threonine-protein kinase/endoribonuclease IRE1b</fullName>
    </submittedName>
</protein>
<dbReference type="PROSITE" id="PS00108">
    <property type="entry name" value="PROTEIN_KINASE_ST"/>
    <property type="match status" value="1"/>
</dbReference>
<dbReference type="STRING" id="48709.A0A1D2MFU9"/>
<dbReference type="EMBL" id="LJIJ01001418">
    <property type="protein sequence ID" value="ODM91791.1"/>
    <property type="molecule type" value="Genomic_DNA"/>
</dbReference>
<dbReference type="OMA" id="ENELEVW"/>
<keyword evidence="6" id="KW-0808">Transferase</keyword>
<dbReference type="SMART" id="SM00220">
    <property type="entry name" value="S_TKc"/>
    <property type="match status" value="1"/>
</dbReference>
<dbReference type="InterPro" id="IPR000719">
    <property type="entry name" value="Prot_kinase_dom"/>
</dbReference>
<organism evidence="6 7">
    <name type="scientific">Orchesella cincta</name>
    <name type="common">Springtail</name>
    <name type="synonym">Podura cincta</name>
    <dbReference type="NCBI Taxonomy" id="48709"/>
    <lineage>
        <taxon>Eukaryota</taxon>
        <taxon>Metazoa</taxon>
        <taxon>Ecdysozoa</taxon>
        <taxon>Arthropoda</taxon>
        <taxon>Hexapoda</taxon>
        <taxon>Collembola</taxon>
        <taxon>Entomobryomorpha</taxon>
        <taxon>Entomobryoidea</taxon>
        <taxon>Orchesellidae</taxon>
        <taxon>Orchesellinae</taxon>
        <taxon>Orchesella</taxon>
    </lineage>
</organism>
<dbReference type="GO" id="GO:0006397">
    <property type="term" value="P:mRNA processing"/>
    <property type="evidence" value="ECO:0007669"/>
    <property type="project" value="InterPro"/>
</dbReference>
<dbReference type="GO" id="GO:0004521">
    <property type="term" value="F:RNA endonuclease activity"/>
    <property type="evidence" value="ECO:0007669"/>
    <property type="project" value="InterPro"/>
</dbReference>
<dbReference type="PROSITE" id="PS50011">
    <property type="entry name" value="PROTEIN_KINASE_DOM"/>
    <property type="match status" value="1"/>
</dbReference>
<evidence type="ECO:0000259" key="5">
    <source>
        <dbReference type="PROSITE" id="PS51392"/>
    </source>
</evidence>
<dbReference type="OrthoDB" id="8187887at2759"/>
<evidence type="ECO:0000313" key="7">
    <source>
        <dbReference type="Proteomes" id="UP000094527"/>
    </source>
</evidence>
<name>A0A1D2MFU9_ORCCI</name>
<dbReference type="Proteomes" id="UP000094527">
    <property type="component" value="Unassembled WGS sequence"/>
</dbReference>
<dbReference type="GO" id="GO:0070059">
    <property type="term" value="P:intrinsic apoptotic signaling pathway in response to endoplasmic reticulum stress"/>
    <property type="evidence" value="ECO:0007669"/>
    <property type="project" value="TreeGrafter"/>
</dbReference>
<dbReference type="InterPro" id="IPR038357">
    <property type="entry name" value="KEN_sf"/>
</dbReference>
<dbReference type="InterPro" id="IPR010513">
    <property type="entry name" value="KEN_dom"/>
</dbReference>
<evidence type="ECO:0000256" key="3">
    <source>
        <dbReference type="ARBA" id="ARBA00022840"/>
    </source>
</evidence>
<dbReference type="GO" id="GO:0004674">
    <property type="term" value="F:protein serine/threonine kinase activity"/>
    <property type="evidence" value="ECO:0007669"/>
    <property type="project" value="InterPro"/>
</dbReference>
<dbReference type="SUPFAM" id="SSF56112">
    <property type="entry name" value="Protein kinase-like (PK-like)"/>
    <property type="match status" value="1"/>
</dbReference>
<dbReference type="InterPro" id="IPR011009">
    <property type="entry name" value="Kinase-like_dom_sf"/>
</dbReference>
<dbReference type="Gene3D" id="1.20.1440.180">
    <property type="entry name" value="KEN domain"/>
    <property type="match status" value="1"/>
</dbReference>
<keyword evidence="3" id="KW-0067">ATP-binding</keyword>
<dbReference type="GO" id="GO:0051082">
    <property type="term" value="F:unfolded protein binding"/>
    <property type="evidence" value="ECO:0007669"/>
    <property type="project" value="TreeGrafter"/>
</dbReference>
<dbReference type="GO" id="GO:0005524">
    <property type="term" value="F:ATP binding"/>
    <property type="evidence" value="ECO:0007669"/>
    <property type="project" value="UniProtKB-KW"/>
</dbReference>
<dbReference type="PROSITE" id="PS51392">
    <property type="entry name" value="KEN"/>
    <property type="match status" value="1"/>
</dbReference>
<dbReference type="GO" id="GO:0036498">
    <property type="term" value="P:IRE1-mediated unfolded protein response"/>
    <property type="evidence" value="ECO:0007669"/>
    <property type="project" value="TreeGrafter"/>
</dbReference>
<evidence type="ECO:0000259" key="4">
    <source>
        <dbReference type="PROSITE" id="PS50011"/>
    </source>
</evidence>
<gene>
    <name evidence="6" type="ORF">Ocin01_14891</name>
</gene>
<accession>A0A1D2MFU9</accession>
<proteinExistence type="predicted"/>